<proteinExistence type="predicted"/>
<dbReference type="InterPro" id="IPR010870">
    <property type="entry name" value="Porin_O/P"/>
</dbReference>
<dbReference type="AlphaFoldDB" id="A0A1G7DRD8"/>
<keyword evidence="2" id="KW-1185">Reference proteome</keyword>
<dbReference type="STRING" id="637679.GCA_001550055_02086"/>
<gene>
    <name evidence="1" type="ORF">SAMN04488071_3221</name>
</gene>
<dbReference type="SUPFAM" id="SSF56935">
    <property type="entry name" value="Porins"/>
    <property type="match status" value="1"/>
</dbReference>
<sequence>ASEVDFFGQLQLDATDVSPAGAPMLSAGDVLRSLKAGVGVEVSDRLGGQVELAMPSGGNVSLDDSYLHYRVTENTSLSLGHYKVYHTMSAATSERDGGLPERSMVSDAFEVGTGGQLGAFLHSYGDSWSLQTGVSLDDLNEDTEDTDGWGLHVRATYAPILSGTSFLHVGLSVYHRNEKDDMLSLAAQPEAWLDGDDVFTSSLTPADRYRHANIEVAGSRGPWLIQAEYGGLRTKGTETYTYDGGYVAASYVLTGEHRPYDAASGTVAALVPAQPLGHGAGAWEVSVRYSRLDLQDRGQGTYGHTWAASLNWYATESLRLMIGATDFSTDGDTHQRGNTFGMRMQMGGDQMTASGQEGMFMGCRGNVRFGCIGSKLPFW</sequence>
<organism evidence="1 2">
    <name type="scientific">Kordiimonas lacus</name>
    <dbReference type="NCBI Taxonomy" id="637679"/>
    <lineage>
        <taxon>Bacteria</taxon>
        <taxon>Pseudomonadati</taxon>
        <taxon>Pseudomonadota</taxon>
        <taxon>Alphaproteobacteria</taxon>
        <taxon>Kordiimonadales</taxon>
        <taxon>Kordiimonadaceae</taxon>
        <taxon>Kordiimonas</taxon>
    </lineage>
</organism>
<dbReference type="EMBL" id="FNAK01000007">
    <property type="protein sequence ID" value="SDE54078.1"/>
    <property type="molecule type" value="Genomic_DNA"/>
</dbReference>
<dbReference type="Proteomes" id="UP000183685">
    <property type="component" value="Unassembled WGS sequence"/>
</dbReference>
<dbReference type="InterPro" id="IPR023614">
    <property type="entry name" value="Porin_dom_sf"/>
</dbReference>
<feature type="non-terminal residue" evidence="1">
    <location>
        <position position="1"/>
    </location>
</feature>
<dbReference type="Gene3D" id="2.40.160.10">
    <property type="entry name" value="Porin"/>
    <property type="match status" value="1"/>
</dbReference>
<accession>A0A1G7DRD8</accession>
<protein>
    <submittedName>
        <fullName evidence="1">Phosphate-selective porin</fullName>
    </submittedName>
</protein>
<name>A0A1G7DRD8_9PROT</name>
<evidence type="ECO:0000313" key="2">
    <source>
        <dbReference type="Proteomes" id="UP000183685"/>
    </source>
</evidence>
<dbReference type="RefSeq" id="WP_068304708.1">
    <property type="nucleotide sequence ID" value="NZ_FNAK01000007.1"/>
</dbReference>
<reference evidence="1 2" key="1">
    <citation type="submission" date="2016-10" db="EMBL/GenBank/DDBJ databases">
        <authorList>
            <person name="de Groot N.N."/>
        </authorList>
    </citation>
    <scope>NUCLEOTIDE SEQUENCE [LARGE SCALE GENOMIC DNA]</scope>
    <source>
        <strain evidence="1 2">CGMCC 1.9109</strain>
    </source>
</reference>
<evidence type="ECO:0000313" key="1">
    <source>
        <dbReference type="EMBL" id="SDE54078.1"/>
    </source>
</evidence>
<dbReference type="Pfam" id="PF07396">
    <property type="entry name" value="Porin_O_P"/>
    <property type="match status" value="1"/>
</dbReference>
<dbReference type="OrthoDB" id="7217987at2"/>